<name>A0A0D3RJZ8_KLEPN</name>
<dbReference type="AlphaFoldDB" id="A0A0D3RJZ8"/>
<keyword evidence="1" id="KW-0449">Lipoprotein</keyword>
<evidence type="ECO:0000313" key="1">
    <source>
        <dbReference type="EMBL" id="AJS10034.1"/>
    </source>
</evidence>
<keyword evidence="1" id="KW-0614">Plasmid</keyword>
<organism evidence="1">
    <name type="scientific">Klebsiella pneumoniae</name>
    <dbReference type="NCBI Taxonomy" id="573"/>
    <lineage>
        <taxon>Bacteria</taxon>
        <taxon>Pseudomonadati</taxon>
        <taxon>Pseudomonadota</taxon>
        <taxon>Gammaproteobacteria</taxon>
        <taxon>Enterobacterales</taxon>
        <taxon>Enterobacteriaceae</taxon>
        <taxon>Klebsiella/Raoultella group</taxon>
        <taxon>Klebsiella</taxon>
        <taxon>Klebsiella pneumoniae complex</taxon>
    </lineage>
</organism>
<dbReference type="EMBL" id="KP453775">
    <property type="protein sequence ID" value="AJS10034.1"/>
    <property type="molecule type" value="Genomic_DNA"/>
</dbReference>
<geneLocation type="plasmid" evidence="1">
    <name>pKP12226</name>
</geneLocation>
<proteinExistence type="predicted"/>
<protein>
    <submittedName>
        <fullName evidence="1">Putative lipoprotein</fullName>
    </submittedName>
</protein>
<gene>
    <name evidence="1" type="primary">plp</name>
</gene>
<reference evidence="1" key="1">
    <citation type="journal article" date="2015" name="Antimicrob. Agents Chemother.">
        <title>A Plasmid Bearing the blaCTX-M-15 Gene and Phage P1-Like Sequences from a Sequence Type 11 Klebsiella pneumoniae Isolate.</title>
        <authorList>
            <person name="Shin J."/>
            <person name="Ko K.S."/>
        </authorList>
    </citation>
    <scope>NUCLEOTIDE SEQUENCE</scope>
    <source>
        <strain evidence="1">ST11</strain>
        <plasmid evidence="1">pKP12226</plasmid>
    </source>
</reference>
<accession>A0A0D3RJZ8</accession>
<sequence>MRHISLCIHHNVENTGCHAATQHLFVDWDMTPLRQCSQRCSAGYGSGQASSSTGCSPYGLPFIGRSCGLCCEARCLSSGCFKELHFITTVRVLRRDSNPLPSSAISDVAKYPYLLCWCRLTDSNR</sequence>